<proteinExistence type="predicted"/>
<dbReference type="SMART" id="SM00347">
    <property type="entry name" value="HTH_MARR"/>
    <property type="match status" value="1"/>
</dbReference>
<dbReference type="InterPro" id="IPR036390">
    <property type="entry name" value="WH_DNA-bd_sf"/>
</dbReference>
<dbReference type="SUPFAM" id="SSF46785">
    <property type="entry name" value="Winged helix' DNA-binding domain"/>
    <property type="match status" value="1"/>
</dbReference>
<protein>
    <submittedName>
        <fullName evidence="2">Transcriptional regulator, MarR family</fullName>
    </submittedName>
</protein>
<accession>D7CVZ6</accession>
<dbReference type="InterPro" id="IPR039422">
    <property type="entry name" value="MarR/SlyA-like"/>
</dbReference>
<dbReference type="GO" id="GO:0006950">
    <property type="term" value="P:response to stress"/>
    <property type="evidence" value="ECO:0007669"/>
    <property type="project" value="TreeGrafter"/>
</dbReference>
<keyword evidence="3" id="KW-1185">Reference proteome</keyword>
<evidence type="ECO:0000259" key="1">
    <source>
        <dbReference type="PROSITE" id="PS50995"/>
    </source>
</evidence>
<dbReference type="OrthoDB" id="67994at2"/>
<reference evidence="3" key="1">
    <citation type="submission" date="2010-05" db="EMBL/GenBank/DDBJ databases">
        <title>The complete genome of Truepera radiovictris DSM 17093.</title>
        <authorList>
            <consortium name="US DOE Joint Genome Institute (JGI-PGF)"/>
            <person name="Lucas S."/>
            <person name="Copeland A."/>
            <person name="Lapidus A."/>
            <person name="Glavina del Rio T."/>
            <person name="Dalin E."/>
            <person name="Tice H."/>
            <person name="Bruce D."/>
            <person name="Goodwin L."/>
            <person name="Pitluck S."/>
            <person name="Kyrpides N."/>
            <person name="Mavromatis K."/>
            <person name="Ovchinnikova G."/>
            <person name="Munk A.C."/>
            <person name="Detter J.C."/>
            <person name="Han C."/>
            <person name="Tapia R."/>
            <person name="Land M."/>
            <person name="Hauser L."/>
            <person name="Markowitz V."/>
            <person name="Cheng J.-F."/>
            <person name="Hugenholtz P."/>
            <person name="Woyke T."/>
            <person name="Wu D."/>
            <person name="Tindall B."/>
            <person name="Pomrenke H.G."/>
            <person name="Brambilla E."/>
            <person name="Klenk H.-P."/>
            <person name="Eisen J.A."/>
        </authorList>
    </citation>
    <scope>NUCLEOTIDE SEQUENCE [LARGE SCALE GENOMIC DNA]</scope>
    <source>
        <strain evidence="3">DSM 17093 / CIP 108686 / LMG 22925 / RQ-24</strain>
    </source>
</reference>
<evidence type="ECO:0000313" key="3">
    <source>
        <dbReference type="Proteomes" id="UP000000379"/>
    </source>
</evidence>
<dbReference type="eggNOG" id="COG1846">
    <property type="taxonomic scope" value="Bacteria"/>
</dbReference>
<evidence type="ECO:0000313" key="2">
    <source>
        <dbReference type="EMBL" id="ADI14259.1"/>
    </source>
</evidence>
<dbReference type="Pfam" id="PF12802">
    <property type="entry name" value="MarR_2"/>
    <property type="match status" value="1"/>
</dbReference>
<dbReference type="KEGG" id="tra:Trad_1132"/>
<dbReference type="InterPro" id="IPR000835">
    <property type="entry name" value="HTH_MarR-typ"/>
</dbReference>
<gene>
    <name evidence="2" type="ordered locus">Trad_1132</name>
</gene>
<dbReference type="InterPro" id="IPR036388">
    <property type="entry name" value="WH-like_DNA-bd_sf"/>
</dbReference>
<dbReference type="RefSeq" id="WP_013177630.1">
    <property type="nucleotide sequence ID" value="NC_014221.1"/>
</dbReference>
<dbReference type="GO" id="GO:0003700">
    <property type="term" value="F:DNA-binding transcription factor activity"/>
    <property type="evidence" value="ECO:0007669"/>
    <property type="project" value="InterPro"/>
</dbReference>
<feature type="domain" description="HTH marR-type" evidence="1">
    <location>
        <begin position="25"/>
        <end position="159"/>
    </location>
</feature>
<dbReference type="EMBL" id="CP002049">
    <property type="protein sequence ID" value="ADI14259.1"/>
    <property type="molecule type" value="Genomic_DNA"/>
</dbReference>
<dbReference type="STRING" id="649638.Trad_1132"/>
<dbReference type="AlphaFoldDB" id="D7CVZ6"/>
<dbReference type="PROSITE" id="PS50995">
    <property type="entry name" value="HTH_MARR_2"/>
    <property type="match status" value="1"/>
</dbReference>
<dbReference type="Gene3D" id="1.10.10.10">
    <property type="entry name" value="Winged helix-like DNA-binding domain superfamily/Winged helix DNA-binding domain"/>
    <property type="match status" value="1"/>
</dbReference>
<dbReference type="PANTHER" id="PTHR33164">
    <property type="entry name" value="TRANSCRIPTIONAL REGULATOR, MARR FAMILY"/>
    <property type="match status" value="1"/>
</dbReference>
<dbReference type="PANTHER" id="PTHR33164:SF101">
    <property type="entry name" value="TRANSCRIPTIONAL REPRESSOR MPRA"/>
    <property type="match status" value="1"/>
</dbReference>
<dbReference type="Proteomes" id="UP000000379">
    <property type="component" value="Chromosome"/>
</dbReference>
<dbReference type="HOGENOM" id="CLU_083287_27_2_0"/>
<name>D7CVZ6_TRURR</name>
<organism evidence="2 3">
    <name type="scientific">Truepera radiovictrix (strain DSM 17093 / CIP 108686 / LMG 22925 / RQ-24)</name>
    <dbReference type="NCBI Taxonomy" id="649638"/>
    <lineage>
        <taxon>Bacteria</taxon>
        <taxon>Thermotogati</taxon>
        <taxon>Deinococcota</taxon>
        <taxon>Deinococci</taxon>
        <taxon>Trueperales</taxon>
        <taxon>Trueperaceae</taxon>
        <taxon>Truepera</taxon>
    </lineage>
</organism>
<sequence length="167" mass="18139">MREVRTFSADIRNAIKQAKPFASLEHELYLTLQRLAGELGAELGELFRAAGLSGPQYNILRILRGAGAAGLPCSEVAERLVTKAPDVTRLLDRMEKRGWVTRCRHAGDRRVVTARITAAGLSLLAALDAPVAALHEAQFAHLTPEQRGGLLELLRAARARPGETSQP</sequence>
<reference evidence="2 3" key="2">
    <citation type="journal article" date="2011" name="Stand. Genomic Sci.">
        <title>Complete genome sequence of Truepera radiovictrix type strain (RQ-24).</title>
        <authorList>
            <person name="Ivanova N."/>
            <person name="Rohde C."/>
            <person name="Munk C."/>
            <person name="Nolan M."/>
            <person name="Lucas S."/>
            <person name="Del Rio T.G."/>
            <person name="Tice H."/>
            <person name="Deshpande S."/>
            <person name="Cheng J.F."/>
            <person name="Tapia R."/>
            <person name="Han C."/>
            <person name="Goodwin L."/>
            <person name="Pitluck S."/>
            <person name="Liolios K."/>
            <person name="Mavromatis K."/>
            <person name="Mikhailova N."/>
            <person name="Pati A."/>
            <person name="Chen A."/>
            <person name="Palaniappan K."/>
            <person name="Land M."/>
            <person name="Hauser L."/>
            <person name="Chang Y.J."/>
            <person name="Jeffries C.D."/>
            <person name="Brambilla E."/>
            <person name="Rohde M."/>
            <person name="Goker M."/>
            <person name="Tindall B.J."/>
            <person name="Woyke T."/>
            <person name="Bristow J."/>
            <person name="Eisen J.A."/>
            <person name="Markowitz V."/>
            <person name="Hugenholtz P."/>
            <person name="Kyrpides N.C."/>
            <person name="Klenk H.P."/>
            <person name="Lapidus A."/>
        </authorList>
    </citation>
    <scope>NUCLEOTIDE SEQUENCE [LARGE SCALE GENOMIC DNA]</scope>
    <source>
        <strain evidence="3">DSM 17093 / CIP 108686 / LMG 22925 / RQ-24</strain>
    </source>
</reference>